<sequence length="62" mass="6641">MIPDRAGTVIPNNQLGGMGGISQEFNFPIAFPTQLEAFVRNVAGPAGRDGAIQLLRARQGRF</sequence>
<organism evidence="1">
    <name type="scientific">marine sediment metagenome</name>
    <dbReference type="NCBI Taxonomy" id="412755"/>
    <lineage>
        <taxon>unclassified sequences</taxon>
        <taxon>metagenomes</taxon>
        <taxon>ecological metagenomes</taxon>
    </lineage>
</organism>
<dbReference type="EMBL" id="LAZR01068617">
    <property type="protein sequence ID" value="KKK49305.1"/>
    <property type="molecule type" value="Genomic_DNA"/>
</dbReference>
<proteinExistence type="predicted"/>
<reference evidence="1" key="1">
    <citation type="journal article" date="2015" name="Nature">
        <title>Complex archaea that bridge the gap between prokaryotes and eukaryotes.</title>
        <authorList>
            <person name="Spang A."/>
            <person name="Saw J.H."/>
            <person name="Jorgensen S.L."/>
            <person name="Zaremba-Niedzwiedzka K."/>
            <person name="Martijn J."/>
            <person name="Lind A.E."/>
            <person name="van Eijk R."/>
            <person name="Schleper C."/>
            <person name="Guy L."/>
            <person name="Ettema T.J."/>
        </authorList>
    </citation>
    <scope>NUCLEOTIDE SEQUENCE</scope>
</reference>
<evidence type="ECO:0000313" key="1">
    <source>
        <dbReference type="EMBL" id="KKK49305.1"/>
    </source>
</evidence>
<comment type="caution">
    <text evidence="1">The sequence shown here is derived from an EMBL/GenBank/DDBJ whole genome shotgun (WGS) entry which is preliminary data.</text>
</comment>
<gene>
    <name evidence="1" type="ORF">LCGC14_3136400</name>
</gene>
<protein>
    <submittedName>
        <fullName evidence="1">Uncharacterized protein</fullName>
    </submittedName>
</protein>
<dbReference type="AlphaFoldDB" id="A0A0F8WM27"/>
<name>A0A0F8WM27_9ZZZZ</name>
<accession>A0A0F8WM27</accession>